<keyword evidence="2" id="KW-0863">Zinc-finger</keyword>
<evidence type="ECO:0000313" key="7">
    <source>
        <dbReference type="Proteomes" id="UP000631114"/>
    </source>
</evidence>
<dbReference type="GO" id="GO:0005737">
    <property type="term" value="C:cytoplasm"/>
    <property type="evidence" value="ECO:0007669"/>
    <property type="project" value="TreeGrafter"/>
</dbReference>
<dbReference type="OrthoDB" id="10262564at2759"/>
<dbReference type="Proteomes" id="UP000631114">
    <property type="component" value="Unassembled WGS sequence"/>
</dbReference>
<protein>
    <recommendedName>
        <fullName evidence="5">UBR-type domain-containing protein</fullName>
    </recommendedName>
</protein>
<dbReference type="PANTHER" id="PTHR13513">
    <property type="entry name" value="E3 UBIQUITIN-PROTEIN LIGASE UBR7"/>
    <property type="match status" value="1"/>
</dbReference>
<keyword evidence="1" id="KW-0479">Metal-binding</keyword>
<dbReference type="AlphaFoldDB" id="A0A835IUX3"/>
<name>A0A835IUX3_9MAGN</name>
<dbReference type="EMBL" id="JADFTS010000001">
    <property type="protein sequence ID" value="KAF9623628.1"/>
    <property type="molecule type" value="Genomic_DNA"/>
</dbReference>
<dbReference type="InterPro" id="IPR003126">
    <property type="entry name" value="Znf_UBR"/>
</dbReference>
<dbReference type="GO" id="GO:0008270">
    <property type="term" value="F:zinc ion binding"/>
    <property type="evidence" value="ECO:0007669"/>
    <property type="project" value="UniProtKB-KW"/>
</dbReference>
<comment type="caution">
    <text evidence="6">The sequence shown here is derived from an EMBL/GenBank/DDBJ whole genome shotgun (WGS) entry which is preliminary data.</text>
</comment>
<dbReference type="InterPro" id="IPR047506">
    <property type="entry name" value="UBR7-like_UBR-box"/>
</dbReference>
<dbReference type="CDD" id="cd19677">
    <property type="entry name" value="UBR-box_UBR7"/>
    <property type="match status" value="1"/>
</dbReference>
<evidence type="ECO:0000256" key="1">
    <source>
        <dbReference type="ARBA" id="ARBA00022723"/>
    </source>
</evidence>
<feature type="zinc finger region" description="UBR-type" evidence="4">
    <location>
        <begin position="39"/>
        <end position="109"/>
    </location>
</feature>
<reference evidence="6 7" key="1">
    <citation type="submission" date="2020-10" db="EMBL/GenBank/DDBJ databases">
        <title>The Coptis chinensis genome and diversification of protoberbering-type alkaloids.</title>
        <authorList>
            <person name="Wang B."/>
            <person name="Shu S."/>
            <person name="Song C."/>
            <person name="Liu Y."/>
        </authorList>
    </citation>
    <scope>NUCLEOTIDE SEQUENCE [LARGE SCALE GENOMIC DNA]</scope>
    <source>
        <strain evidence="6">HL-2020</strain>
        <tissue evidence="6">Leaf</tissue>
    </source>
</reference>
<evidence type="ECO:0000259" key="5">
    <source>
        <dbReference type="PROSITE" id="PS51157"/>
    </source>
</evidence>
<accession>A0A835IUX3</accession>
<evidence type="ECO:0000313" key="6">
    <source>
        <dbReference type="EMBL" id="KAF9623628.1"/>
    </source>
</evidence>
<evidence type="ECO:0000256" key="4">
    <source>
        <dbReference type="PROSITE-ProRule" id="PRU00508"/>
    </source>
</evidence>
<feature type="domain" description="UBR-type" evidence="5">
    <location>
        <begin position="39"/>
        <end position="109"/>
    </location>
</feature>
<keyword evidence="3" id="KW-0862">Zinc</keyword>
<dbReference type="PANTHER" id="PTHR13513:SF9">
    <property type="entry name" value="E3 UBIQUITIN-PROTEIN LIGASE UBR7-RELATED"/>
    <property type="match status" value="1"/>
</dbReference>
<dbReference type="InterPro" id="IPR040204">
    <property type="entry name" value="UBR7"/>
</dbReference>
<proteinExistence type="predicted"/>
<evidence type="ECO:0000256" key="3">
    <source>
        <dbReference type="ARBA" id="ARBA00022833"/>
    </source>
</evidence>
<evidence type="ECO:0000256" key="2">
    <source>
        <dbReference type="ARBA" id="ARBA00022771"/>
    </source>
</evidence>
<keyword evidence="7" id="KW-1185">Reference proteome</keyword>
<dbReference type="SMART" id="SM00396">
    <property type="entry name" value="ZnF_UBR1"/>
    <property type="match status" value="1"/>
</dbReference>
<gene>
    <name evidence="6" type="ORF">IFM89_003635</name>
</gene>
<dbReference type="PROSITE" id="PS51157">
    <property type="entry name" value="ZF_UBR"/>
    <property type="match status" value="1"/>
</dbReference>
<sequence>MADIFDDETEQMVSIQDFLQNAEDEELEADLVLGGYEGKECTYNNDYMKRQAVFPCLTCVPDRNAGVCTACSLSCHDGHEIVELWTKRNFICDCGNSKFGEFYCKLFASKDPENSENTYNQTSKGSYCTCGHPYPDPEAEEQVEMIVSVRIGFMRTIWVLSPLMRYREMRMENLFTRISSVKHVQRYALS</sequence>
<organism evidence="6 7">
    <name type="scientific">Coptis chinensis</name>
    <dbReference type="NCBI Taxonomy" id="261450"/>
    <lineage>
        <taxon>Eukaryota</taxon>
        <taxon>Viridiplantae</taxon>
        <taxon>Streptophyta</taxon>
        <taxon>Embryophyta</taxon>
        <taxon>Tracheophyta</taxon>
        <taxon>Spermatophyta</taxon>
        <taxon>Magnoliopsida</taxon>
        <taxon>Ranunculales</taxon>
        <taxon>Ranunculaceae</taxon>
        <taxon>Coptidoideae</taxon>
        <taxon>Coptis</taxon>
    </lineage>
</organism>
<dbReference type="Pfam" id="PF02207">
    <property type="entry name" value="zf-UBR"/>
    <property type="match status" value="1"/>
</dbReference>
<dbReference type="GO" id="GO:0061630">
    <property type="term" value="F:ubiquitin protein ligase activity"/>
    <property type="evidence" value="ECO:0007669"/>
    <property type="project" value="InterPro"/>
</dbReference>